<protein>
    <recommendedName>
        <fullName evidence="5">BZIP domain-containing protein</fullName>
    </recommendedName>
</protein>
<dbReference type="SUPFAM" id="SSF57959">
    <property type="entry name" value="Leucine zipper domain"/>
    <property type="match status" value="1"/>
</dbReference>
<proteinExistence type="predicted"/>
<feature type="coiled-coil region" evidence="1">
    <location>
        <begin position="66"/>
        <end position="100"/>
    </location>
</feature>
<dbReference type="Proteomes" id="UP001461498">
    <property type="component" value="Unassembled WGS sequence"/>
</dbReference>
<feature type="region of interest" description="Disordered" evidence="2">
    <location>
        <begin position="159"/>
        <end position="182"/>
    </location>
</feature>
<organism evidence="3 4">
    <name type="scientific">Rhynocoris fuscipes</name>
    <dbReference type="NCBI Taxonomy" id="488301"/>
    <lineage>
        <taxon>Eukaryota</taxon>
        <taxon>Metazoa</taxon>
        <taxon>Ecdysozoa</taxon>
        <taxon>Arthropoda</taxon>
        <taxon>Hexapoda</taxon>
        <taxon>Insecta</taxon>
        <taxon>Pterygota</taxon>
        <taxon>Neoptera</taxon>
        <taxon>Paraneoptera</taxon>
        <taxon>Hemiptera</taxon>
        <taxon>Heteroptera</taxon>
        <taxon>Panheteroptera</taxon>
        <taxon>Cimicomorpha</taxon>
        <taxon>Reduviidae</taxon>
        <taxon>Harpactorinae</taxon>
        <taxon>Harpactorini</taxon>
        <taxon>Rhynocoris</taxon>
    </lineage>
</organism>
<evidence type="ECO:0000256" key="1">
    <source>
        <dbReference type="SAM" id="Coils"/>
    </source>
</evidence>
<gene>
    <name evidence="3" type="ORF">O3M35_000161</name>
</gene>
<dbReference type="GO" id="GO:0003700">
    <property type="term" value="F:DNA-binding transcription factor activity"/>
    <property type="evidence" value="ECO:0007669"/>
    <property type="project" value="InterPro"/>
</dbReference>
<dbReference type="EMBL" id="JAPXFL010000001">
    <property type="protein sequence ID" value="KAK9511522.1"/>
    <property type="molecule type" value="Genomic_DNA"/>
</dbReference>
<keyword evidence="1" id="KW-0175">Coiled coil</keyword>
<dbReference type="AlphaFoldDB" id="A0AAW1DLN4"/>
<name>A0AAW1DLN4_9HEMI</name>
<sequence>MDSLRGFICEDYDSTAESEYEGNEYSVSSHQKSYLPSETYRSKKVKCLSRNAVMARENRRRKKLYIESIEKEAKYLRETNRRLEIENKKNSKDMVSLRKEVNYLRNVMSNSSSIEKLLKAINKALNPSVIVKTENSAVEPRATLSAPLFGDPLLSSSSSTVNTEFPSTQTLQSNHEDVPDLREEDLPQSLEEKKLLRRPAHFTKDSKGAVIFSFF</sequence>
<feature type="compositionally biased region" description="Polar residues" evidence="2">
    <location>
        <begin position="159"/>
        <end position="173"/>
    </location>
</feature>
<evidence type="ECO:0000256" key="2">
    <source>
        <dbReference type="SAM" id="MobiDB-lite"/>
    </source>
</evidence>
<comment type="caution">
    <text evidence="3">The sequence shown here is derived from an EMBL/GenBank/DDBJ whole genome shotgun (WGS) entry which is preliminary data.</text>
</comment>
<dbReference type="Gene3D" id="1.20.5.170">
    <property type="match status" value="1"/>
</dbReference>
<dbReference type="InterPro" id="IPR046347">
    <property type="entry name" value="bZIP_sf"/>
</dbReference>
<accession>A0AAW1DLN4</accession>
<reference evidence="3 4" key="1">
    <citation type="submission" date="2022-12" db="EMBL/GenBank/DDBJ databases">
        <title>Chromosome-level genome assembly of true bugs.</title>
        <authorList>
            <person name="Ma L."/>
            <person name="Li H."/>
        </authorList>
    </citation>
    <scope>NUCLEOTIDE SEQUENCE [LARGE SCALE GENOMIC DNA]</scope>
    <source>
        <strain evidence="3">Lab_2022b</strain>
    </source>
</reference>
<evidence type="ECO:0000313" key="4">
    <source>
        <dbReference type="Proteomes" id="UP001461498"/>
    </source>
</evidence>
<evidence type="ECO:0000313" key="3">
    <source>
        <dbReference type="EMBL" id="KAK9511522.1"/>
    </source>
</evidence>
<evidence type="ECO:0008006" key="5">
    <source>
        <dbReference type="Google" id="ProtNLM"/>
    </source>
</evidence>
<keyword evidence="4" id="KW-1185">Reference proteome</keyword>